<dbReference type="PANTHER" id="PTHR48016:SF17">
    <property type="entry name" value="MITOGEN-ACTIVATED PROTEIN KINASE KINASE KINASE YODA"/>
    <property type="match status" value="1"/>
</dbReference>
<evidence type="ECO:0000256" key="8">
    <source>
        <dbReference type="ARBA" id="ARBA00048329"/>
    </source>
</evidence>
<dbReference type="InterPro" id="IPR017441">
    <property type="entry name" value="Protein_kinase_ATP_BS"/>
</dbReference>
<evidence type="ECO:0000256" key="6">
    <source>
        <dbReference type="ARBA" id="ARBA00022840"/>
    </source>
</evidence>
<dbReference type="GO" id="GO:0004709">
    <property type="term" value="F:MAP kinase kinase kinase activity"/>
    <property type="evidence" value="ECO:0007669"/>
    <property type="project" value="UniProtKB-EC"/>
</dbReference>
<dbReference type="AlphaFoldDB" id="A0A176WQP6"/>
<feature type="domain" description="Protein kinase" evidence="11">
    <location>
        <begin position="553"/>
        <end position="808"/>
    </location>
</feature>
<evidence type="ECO:0000313" key="13">
    <source>
        <dbReference type="Proteomes" id="UP000077202"/>
    </source>
</evidence>
<feature type="region of interest" description="Disordered" evidence="10">
    <location>
        <begin position="175"/>
        <end position="198"/>
    </location>
</feature>
<evidence type="ECO:0000259" key="11">
    <source>
        <dbReference type="PROSITE" id="PS50011"/>
    </source>
</evidence>
<feature type="compositionally biased region" description="Basic and acidic residues" evidence="10">
    <location>
        <begin position="320"/>
        <end position="330"/>
    </location>
</feature>
<comment type="catalytic activity">
    <reaction evidence="7">
        <text>L-threonyl-[protein] + ATP = O-phospho-L-threonyl-[protein] + ADP + H(+)</text>
        <dbReference type="Rhea" id="RHEA:46608"/>
        <dbReference type="Rhea" id="RHEA-COMP:11060"/>
        <dbReference type="Rhea" id="RHEA-COMP:11605"/>
        <dbReference type="ChEBI" id="CHEBI:15378"/>
        <dbReference type="ChEBI" id="CHEBI:30013"/>
        <dbReference type="ChEBI" id="CHEBI:30616"/>
        <dbReference type="ChEBI" id="CHEBI:61977"/>
        <dbReference type="ChEBI" id="CHEBI:456216"/>
        <dbReference type="EC" id="2.7.11.25"/>
    </reaction>
</comment>
<feature type="region of interest" description="Disordered" evidence="10">
    <location>
        <begin position="125"/>
        <end position="150"/>
    </location>
</feature>
<feature type="compositionally biased region" description="Pro residues" evidence="10">
    <location>
        <begin position="500"/>
        <end position="542"/>
    </location>
</feature>
<protein>
    <recommendedName>
        <fullName evidence="2">mitogen-activated protein kinase kinase kinase</fullName>
        <ecNumber evidence="2">2.7.11.25</ecNumber>
    </recommendedName>
</protein>
<evidence type="ECO:0000256" key="1">
    <source>
        <dbReference type="ARBA" id="ARBA00006529"/>
    </source>
</evidence>
<feature type="region of interest" description="Disordered" evidence="10">
    <location>
        <begin position="462"/>
        <end position="549"/>
    </location>
</feature>
<feature type="compositionally biased region" description="Polar residues" evidence="10">
    <location>
        <begin position="399"/>
        <end position="410"/>
    </location>
</feature>
<feature type="compositionally biased region" description="Low complexity" evidence="10">
    <location>
        <begin position="23"/>
        <end position="51"/>
    </location>
</feature>
<feature type="region of interest" description="Disordered" evidence="10">
    <location>
        <begin position="833"/>
        <end position="877"/>
    </location>
</feature>
<evidence type="ECO:0000256" key="7">
    <source>
        <dbReference type="ARBA" id="ARBA00047559"/>
    </source>
</evidence>
<keyword evidence="6 9" id="KW-0067">ATP-binding</keyword>
<feature type="compositionally biased region" description="Polar residues" evidence="10">
    <location>
        <begin position="93"/>
        <end position="113"/>
    </location>
</feature>
<keyword evidence="3" id="KW-0808">Transferase</keyword>
<feature type="compositionally biased region" description="Polar residues" evidence="10">
    <location>
        <begin position="52"/>
        <end position="76"/>
    </location>
</feature>
<reference evidence="12" key="1">
    <citation type="submission" date="2016-03" db="EMBL/GenBank/DDBJ databases">
        <title>Mechanisms controlling the formation of the plant cell surface in tip-growing cells are functionally conserved among land plants.</title>
        <authorList>
            <person name="Honkanen S."/>
            <person name="Jones V.A."/>
            <person name="Morieri G."/>
            <person name="Champion C."/>
            <person name="Hetherington A.J."/>
            <person name="Kelly S."/>
            <person name="Saint-Marcoux D."/>
            <person name="Proust H."/>
            <person name="Prescott H."/>
            <person name="Dolan L."/>
        </authorList>
    </citation>
    <scope>NUCLEOTIDE SEQUENCE [LARGE SCALE GENOMIC DNA]</scope>
    <source>
        <tissue evidence="12">Whole gametophyte</tissue>
    </source>
</reference>
<dbReference type="EMBL" id="LVLJ01000299">
    <property type="protein sequence ID" value="OAE34931.1"/>
    <property type="molecule type" value="Genomic_DNA"/>
</dbReference>
<evidence type="ECO:0000256" key="2">
    <source>
        <dbReference type="ARBA" id="ARBA00012406"/>
    </source>
</evidence>
<keyword evidence="13" id="KW-1185">Reference proteome</keyword>
<keyword evidence="4 9" id="KW-0547">Nucleotide-binding</keyword>
<dbReference type="Pfam" id="PF00069">
    <property type="entry name" value="Pkinase"/>
    <property type="match status" value="1"/>
</dbReference>
<comment type="similarity">
    <text evidence="1">Belongs to the protein kinase superfamily. STE Ser/Thr protein kinase family. MAP kinase kinase kinase subfamily.</text>
</comment>
<evidence type="ECO:0000256" key="10">
    <source>
        <dbReference type="SAM" id="MobiDB-lite"/>
    </source>
</evidence>
<evidence type="ECO:0000313" key="12">
    <source>
        <dbReference type="EMBL" id="OAE34931.1"/>
    </source>
</evidence>
<feature type="compositionally biased region" description="Polar residues" evidence="10">
    <location>
        <begin position="845"/>
        <end position="868"/>
    </location>
</feature>
<comment type="caution">
    <text evidence="12">The sequence shown here is derived from an EMBL/GenBank/DDBJ whole genome shotgun (WGS) entry which is preliminary data.</text>
</comment>
<comment type="catalytic activity">
    <reaction evidence="8">
        <text>L-seryl-[protein] + ATP = O-phospho-L-seryl-[protein] + ADP + H(+)</text>
        <dbReference type="Rhea" id="RHEA:17989"/>
        <dbReference type="Rhea" id="RHEA-COMP:9863"/>
        <dbReference type="Rhea" id="RHEA-COMP:11604"/>
        <dbReference type="ChEBI" id="CHEBI:15378"/>
        <dbReference type="ChEBI" id="CHEBI:29999"/>
        <dbReference type="ChEBI" id="CHEBI:30616"/>
        <dbReference type="ChEBI" id="CHEBI:83421"/>
        <dbReference type="ChEBI" id="CHEBI:456216"/>
        <dbReference type="EC" id="2.7.11.25"/>
    </reaction>
</comment>
<dbReference type="InterPro" id="IPR050538">
    <property type="entry name" value="MAP_kinase_kinase_kinase"/>
</dbReference>
<dbReference type="PANTHER" id="PTHR48016">
    <property type="entry name" value="MAP KINASE KINASE KINASE SSK2-RELATED-RELATED"/>
    <property type="match status" value="1"/>
</dbReference>
<evidence type="ECO:0000256" key="5">
    <source>
        <dbReference type="ARBA" id="ARBA00022777"/>
    </source>
</evidence>
<dbReference type="EC" id="2.7.11.25" evidence="2"/>
<accession>A0A176WQP6</accession>
<feature type="region of interest" description="Disordered" evidence="10">
    <location>
        <begin position="1"/>
        <end position="113"/>
    </location>
</feature>
<dbReference type="GO" id="GO:0005737">
    <property type="term" value="C:cytoplasm"/>
    <property type="evidence" value="ECO:0007669"/>
    <property type="project" value="TreeGrafter"/>
</dbReference>
<feature type="binding site" evidence="9">
    <location>
        <position position="582"/>
    </location>
    <ligand>
        <name>ATP</name>
        <dbReference type="ChEBI" id="CHEBI:30616"/>
    </ligand>
</feature>
<dbReference type="Gene3D" id="1.10.510.10">
    <property type="entry name" value="Transferase(Phosphotransferase) domain 1"/>
    <property type="match status" value="1"/>
</dbReference>
<evidence type="ECO:0000256" key="9">
    <source>
        <dbReference type="PROSITE-ProRule" id="PRU10141"/>
    </source>
</evidence>
<dbReference type="SUPFAM" id="SSF56112">
    <property type="entry name" value="Protein kinase-like (PK-like)"/>
    <property type="match status" value="1"/>
</dbReference>
<feature type="compositionally biased region" description="Polar residues" evidence="10">
    <location>
        <begin position="336"/>
        <end position="377"/>
    </location>
</feature>
<keyword evidence="5" id="KW-0418">Kinase</keyword>
<organism evidence="12 13">
    <name type="scientific">Marchantia polymorpha subsp. ruderalis</name>
    <dbReference type="NCBI Taxonomy" id="1480154"/>
    <lineage>
        <taxon>Eukaryota</taxon>
        <taxon>Viridiplantae</taxon>
        <taxon>Streptophyta</taxon>
        <taxon>Embryophyta</taxon>
        <taxon>Marchantiophyta</taxon>
        <taxon>Marchantiopsida</taxon>
        <taxon>Marchantiidae</taxon>
        <taxon>Marchantiales</taxon>
        <taxon>Marchantiaceae</taxon>
        <taxon>Marchantia</taxon>
    </lineage>
</organism>
<feature type="compositionally biased region" description="Low complexity" evidence="10">
    <location>
        <begin position="378"/>
        <end position="393"/>
    </location>
</feature>
<dbReference type="PROSITE" id="PS00107">
    <property type="entry name" value="PROTEIN_KINASE_ATP"/>
    <property type="match status" value="1"/>
</dbReference>
<evidence type="ECO:0000256" key="4">
    <source>
        <dbReference type="ARBA" id="ARBA00022741"/>
    </source>
</evidence>
<dbReference type="InterPro" id="IPR011009">
    <property type="entry name" value="Kinase-like_dom_sf"/>
</dbReference>
<evidence type="ECO:0000256" key="3">
    <source>
        <dbReference type="ARBA" id="ARBA00022679"/>
    </source>
</evidence>
<dbReference type="GO" id="GO:0005524">
    <property type="term" value="F:ATP binding"/>
    <property type="evidence" value="ECO:0007669"/>
    <property type="project" value="UniProtKB-UniRule"/>
</dbReference>
<gene>
    <name evidence="12" type="ORF">AXG93_1333s1130</name>
</gene>
<dbReference type="Proteomes" id="UP000077202">
    <property type="component" value="Unassembled WGS sequence"/>
</dbReference>
<proteinExistence type="inferred from homology"/>
<dbReference type="PROSITE" id="PS50011">
    <property type="entry name" value="PROTEIN_KINASE_DOM"/>
    <property type="match status" value="1"/>
</dbReference>
<name>A0A176WQP6_MARPO</name>
<sequence length="911" mass="98879">MISNVKRLFKKGPLSPSSKDKQSSSADNSSKGLSSYESSSNGHSNSRGPSGTHSSNGHSSKGRESVSNGHSGSRGTCQLRKYLPNGQAGGHPSPQNSFSSNGHSSINQLFPTSPRATGFEDFYAARSMSPRPGSPARSKGSKSGAKPATDPLLKAMQVLGATKDELCDYTKSDVGECSGSPDDGYDSCTSDDTGDEESYVDDQPIYIKSEIPSSFEFHRPAKVIQDVADLSEARTSPRKNSELELRKASFQFGQMSVAPGASIKSGEDVLLETHEPVPTPTISTTTLLTMRSLPEQFFGHVSNGHMSPGGNRTAGGSSRPSREFSVDNRRIPSPPQNEVNRYPAQSHSPRSNVKLSNGPQSPRSQCSPRGTTWAQNGSHSPEGRSWGSSSSARGRQEGSWGSNGSASPQWGYNGYPSPDGGLRSDRICIQGHPLPAPPPSSSPQHPLYVPTAGRSAIHVESPRQVALRERSAQGFGHRVNSPSSQHVPPRMTRILSPVVSPLPSPPRSPLPSPRPLTLPFSPRSPLPAPPQPLSRYPSPPRSPSRAPRIPTKWAKIRQIGTGSFGTVHEAMNLDDGSFFAVKISRGETITPEIQKEIEVLSYLKHPNVVQYFGTGQEDGHMCIFLELMQNSLQSIIKHFQLMNCTIDETLISTYTRQILQGLEYLHKTNTIHRDIKCANILVDKDGQVKLADFGLAKEVGQLNPATSCKGTPYFMAPEILKPDKTEKKGYGLPVDIWSLGCTVLEMADGKPPWSGTTGFSWFFLLFKGELPPIPQHLSPACVDFIKKCLQFKPEDRPTASDLLRHPFVANAPTTVASAATMISSYRLRSVPESPPPAAVWRNGPHSDQAQSRSSGFTQPATVQKSTGFPPSPDNRPKLQRCHRLERTYFLHPLRHSSRTGKVCTVAVWNGT</sequence>
<dbReference type="SMART" id="SM00220">
    <property type="entry name" value="S_TKc"/>
    <property type="match status" value="1"/>
</dbReference>
<dbReference type="InterPro" id="IPR000719">
    <property type="entry name" value="Prot_kinase_dom"/>
</dbReference>
<feature type="region of interest" description="Disordered" evidence="10">
    <location>
        <begin position="298"/>
        <end position="449"/>
    </location>
</feature>